<dbReference type="Gene3D" id="3.40.390.10">
    <property type="entry name" value="Collagenase (Catalytic Domain)"/>
    <property type="match status" value="1"/>
</dbReference>
<dbReference type="Ensembl" id="ENSOGAT00000034166.1">
    <property type="protein sequence ID" value="ENSOGAP00000018102.1"/>
    <property type="gene ID" value="ENSOGAG00000030973.1"/>
</dbReference>
<dbReference type="CDD" id="cd11375">
    <property type="entry name" value="Peptidase_M54"/>
    <property type="match status" value="1"/>
</dbReference>
<dbReference type="InParanoid" id="H0XPR1"/>
<dbReference type="GO" id="GO:0008237">
    <property type="term" value="F:metallopeptidase activity"/>
    <property type="evidence" value="ECO:0007669"/>
    <property type="project" value="UniProtKB-KW"/>
</dbReference>
<evidence type="ECO:0000313" key="10">
    <source>
        <dbReference type="Proteomes" id="UP000005225"/>
    </source>
</evidence>
<dbReference type="GeneTree" id="ENSGT00530000063996"/>
<reference evidence="9" key="2">
    <citation type="submission" date="2025-08" db="UniProtKB">
        <authorList>
            <consortium name="Ensembl"/>
        </authorList>
    </citation>
    <scope>IDENTIFICATION</scope>
</reference>
<dbReference type="RefSeq" id="XP_012664136.2">
    <property type="nucleotide sequence ID" value="XM_012808682.2"/>
</dbReference>
<dbReference type="PANTHER" id="PTHR32205">
    <property type="entry name" value="ARCHAEMETZINCIN-2-RELATED"/>
    <property type="match status" value="1"/>
</dbReference>
<gene>
    <name evidence="9" type="primary">AMZ1</name>
</gene>
<dbReference type="Proteomes" id="UP000005225">
    <property type="component" value="Unassembled WGS sequence"/>
</dbReference>
<evidence type="ECO:0000256" key="3">
    <source>
        <dbReference type="ARBA" id="ARBA00022670"/>
    </source>
</evidence>
<accession>H0XPR1</accession>
<dbReference type="OMA" id="LAKWEMF"/>
<comment type="function">
    <text evidence="8">Probable zinc metalloprotease.</text>
</comment>
<dbReference type="InterPro" id="IPR012962">
    <property type="entry name" value="Pept_M54_archaemetzincn"/>
</dbReference>
<evidence type="ECO:0000256" key="8">
    <source>
        <dbReference type="ARBA" id="ARBA00024316"/>
    </source>
</evidence>
<dbReference type="SUPFAM" id="SSF55486">
    <property type="entry name" value="Metalloproteases ('zincins'), catalytic domain"/>
    <property type="match status" value="1"/>
</dbReference>
<keyword evidence="4" id="KW-0479">Metal-binding</keyword>
<dbReference type="FunCoup" id="H0XPR1">
    <property type="interactions" value="16"/>
</dbReference>
<evidence type="ECO:0000256" key="7">
    <source>
        <dbReference type="ARBA" id="ARBA00023049"/>
    </source>
</evidence>
<evidence type="ECO:0000256" key="1">
    <source>
        <dbReference type="ARBA" id="ARBA00001947"/>
    </source>
</evidence>
<organism evidence="9 10">
    <name type="scientific">Otolemur garnettii</name>
    <name type="common">Small-eared galago</name>
    <name type="synonym">Garnett's greater bushbaby</name>
    <dbReference type="NCBI Taxonomy" id="30611"/>
    <lineage>
        <taxon>Eukaryota</taxon>
        <taxon>Metazoa</taxon>
        <taxon>Chordata</taxon>
        <taxon>Craniata</taxon>
        <taxon>Vertebrata</taxon>
        <taxon>Euteleostomi</taxon>
        <taxon>Mammalia</taxon>
        <taxon>Eutheria</taxon>
        <taxon>Euarchontoglires</taxon>
        <taxon>Primates</taxon>
        <taxon>Strepsirrhini</taxon>
        <taxon>Lorisiformes</taxon>
        <taxon>Galagidae</taxon>
        <taxon>Otolemur</taxon>
    </lineage>
</organism>
<dbReference type="STRING" id="30611.ENSOGAP00000018102"/>
<evidence type="ECO:0000256" key="6">
    <source>
        <dbReference type="ARBA" id="ARBA00022833"/>
    </source>
</evidence>
<dbReference type="InterPro" id="IPR052009">
    <property type="entry name" value="Archaemetzincin"/>
</dbReference>
<dbReference type="KEGG" id="oga:100956718"/>
<evidence type="ECO:0000256" key="4">
    <source>
        <dbReference type="ARBA" id="ARBA00022723"/>
    </source>
</evidence>
<sequence>MLQCRPAQEFSFGPRALKDALVSTDPALQQLYVSAFSPAERLFLSEAYNPQRTLFCTLLIRTAFDWLLSHPEAPEDFQTFHASLQHRKQSLARKHIYLQPIDLNEGPMGGLLLDSLRSCTEAFFPGLRVKCLPSVAAASIHCSSRPTGDSDRLQLHTDGILSFLKNNKPGDALCVLGLTLSDLYPQETWSFTFSKFLPGHEVGVCSFARFSGGFLKSGPSTPNRTMMEAATDGPETPLQDGGWALDFTALGMVQCCKVTCHELCHLLGLGNCRWLRCLMQGVLSLDEALRRPLDLCPICLRKLQHVLGFRLLQRYKRLHAWTRVVAETWPSQEAGEPSVLEDTLPTSADSGLCCESDSEPISSLSEPLTPDAWSHPCSLGPELEPEDGLGSLGASEAPLLLGGPVEAIKEHEGWLAMCIQALEREGAEEELAQVDQAVDALDRWEMFTGRLPVTRQDLSHGRDSVGLRRVLGGTFSSLRRRLSAPKLSRAESSPCCQEGEED</sequence>
<dbReference type="HOGENOM" id="CLU_029710_0_0_1"/>
<comment type="cofactor">
    <cofactor evidence="1">
        <name>Zn(2+)</name>
        <dbReference type="ChEBI" id="CHEBI:29105"/>
    </cofactor>
</comment>
<dbReference type="GeneID" id="100956718"/>
<keyword evidence="10" id="KW-1185">Reference proteome</keyword>
<dbReference type="InterPro" id="IPR024079">
    <property type="entry name" value="MetalloPept_cat_dom_sf"/>
</dbReference>
<dbReference type="AlphaFoldDB" id="H0XPR1"/>
<dbReference type="CTD" id="155185"/>
<keyword evidence="5" id="KW-0378">Hydrolase</keyword>
<comment type="similarity">
    <text evidence="2">Belongs to the peptidase M54 family.</text>
</comment>
<reference evidence="10" key="1">
    <citation type="submission" date="2011-03" db="EMBL/GenBank/DDBJ databases">
        <title>Version 3 of the genome sequence of Otolemur garnettii (Bushbaby).</title>
        <authorList>
            <consortium name="The Broad Institute Genome Sequencing Platform"/>
            <person name="Di Palma F."/>
            <person name="Johnson J."/>
            <person name="Lander E.S."/>
            <person name="Lindblad-Toh K."/>
            <person name="Jaffe D.B."/>
            <person name="Gnerre S."/>
            <person name="MacCallum I."/>
            <person name="Przybylski D."/>
            <person name="Ribeiro F.J."/>
            <person name="Burton J.N."/>
            <person name="Walker B.J."/>
            <person name="Sharpe T."/>
            <person name="Hall G."/>
        </authorList>
    </citation>
    <scope>NUCLEOTIDE SEQUENCE [LARGE SCALE GENOMIC DNA]</scope>
</reference>
<dbReference type="PANTHER" id="PTHR32205:SF4">
    <property type="entry name" value="ARCHAEMETZINCIN-1"/>
    <property type="match status" value="1"/>
</dbReference>
<name>H0XPR1_OTOGA</name>
<evidence type="ECO:0000256" key="2">
    <source>
        <dbReference type="ARBA" id="ARBA00006954"/>
    </source>
</evidence>
<dbReference type="EMBL" id="AAQR03119869">
    <property type="status" value="NOT_ANNOTATED_CDS"/>
    <property type="molecule type" value="Genomic_DNA"/>
</dbReference>
<keyword evidence="6" id="KW-0862">Zinc</keyword>
<proteinExistence type="inferred from homology"/>
<evidence type="ECO:0000313" key="9">
    <source>
        <dbReference type="Ensembl" id="ENSOGAP00000018102.1"/>
    </source>
</evidence>
<dbReference type="eggNOG" id="ENOG502QV2Q">
    <property type="taxonomic scope" value="Eukaryota"/>
</dbReference>
<reference evidence="9" key="3">
    <citation type="submission" date="2025-09" db="UniProtKB">
        <authorList>
            <consortium name="Ensembl"/>
        </authorList>
    </citation>
    <scope>IDENTIFICATION</scope>
</reference>
<dbReference type="OrthoDB" id="2365600at2759"/>
<protein>
    <submittedName>
        <fullName evidence="9">Archaelysin family metallopeptidase 1</fullName>
    </submittedName>
</protein>
<evidence type="ECO:0000256" key="5">
    <source>
        <dbReference type="ARBA" id="ARBA00022801"/>
    </source>
</evidence>
<dbReference type="GO" id="GO:0006508">
    <property type="term" value="P:proteolysis"/>
    <property type="evidence" value="ECO:0007669"/>
    <property type="project" value="UniProtKB-KW"/>
</dbReference>
<keyword evidence="7" id="KW-0482">Metalloprotease</keyword>
<keyword evidence="3" id="KW-0645">Protease</keyword>
<dbReference type="GO" id="GO:0046872">
    <property type="term" value="F:metal ion binding"/>
    <property type="evidence" value="ECO:0007669"/>
    <property type="project" value="UniProtKB-KW"/>
</dbReference>